<proteinExistence type="inferred from homology"/>
<evidence type="ECO:0000256" key="1">
    <source>
        <dbReference type="ARBA" id="ARBA00004141"/>
    </source>
</evidence>
<dbReference type="PANTHER" id="PTHR31651">
    <property type="match status" value="1"/>
</dbReference>
<sequence length="414" mass="43777">MSTSTAILSQPSALSAATRAALELVVSSGVGIASIHNGLLTAATIKALSQATLTILLPMFLGTSIIKTITSYGLTKSSLVVPALAIAQSFLLYVLTTQIIYPLCLSPDEQATDDARGTAVCASFGNGGVLPLIFCDSLFRHQQNGYLALSTGYVSMFLVGWSPFFWAFGRSILLGDDSDNESKNNNSRQKHDVTTTTPNQKNRILFLAKKMVPPPVMGVLIGMMVATVPLLRNLLVGGGDGETSPTASLRVIFDTAQNFGKAASPLSLLVLVSSLALGAGFGKKEPPLSPSGKNGGHQAAPATTTTISLFKRWAIVSFSRCFVSPALMLGLLKVASSDLLGNSIGRPLEQPMLWFVCILESCMPPAQNQVVMLQVSNKMQQANEMAAFLFGVYATSMLPLTAIVSLALDRLGLM</sequence>
<feature type="transmembrane region" description="Helical" evidence="9">
    <location>
        <begin position="211"/>
        <end position="231"/>
    </location>
</feature>
<comment type="function">
    <text evidence="7">Involved in cellular auxin homeostasis by regulating auxin metabolism. Regulates intracellular auxin accumulation at the endoplasmic reticulum and thus auxin availability for nuclear auxin signaling.</text>
</comment>
<dbReference type="GO" id="GO:0055085">
    <property type="term" value="P:transmembrane transport"/>
    <property type="evidence" value="ECO:0007669"/>
    <property type="project" value="InterPro"/>
</dbReference>
<name>A0A7S4AST1_9STRA</name>
<evidence type="ECO:0000256" key="2">
    <source>
        <dbReference type="ARBA" id="ARBA00004308"/>
    </source>
</evidence>
<keyword evidence="6 9" id="KW-0472">Membrane</keyword>
<dbReference type="Pfam" id="PF03547">
    <property type="entry name" value="Mem_trans"/>
    <property type="match status" value="1"/>
</dbReference>
<keyword evidence="5 9" id="KW-1133">Transmembrane helix</keyword>
<evidence type="ECO:0000256" key="3">
    <source>
        <dbReference type="ARBA" id="ARBA00022448"/>
    </source>
</evidence>
<evidence type="ECO:0000256" key="9">
    <source>
        <dbReference type="SAM" id="Phobius"/>
    </source>
</evidence>
<evidence type="ECO:0000256" key="8">
    <source>
        <dbReference type="ARBA" id="ARBA00025752"/>
    </source>
</evidence>
<accession>A0A7S4AST1</accession>
<evidence type="ECO:0000256" key="6">
    <source>
        <dbReference type="ARBA" id="ARBA00023136"/>
    </source>
</evidence>
<dbReference type="EMBL" id="HBIX01025714">
    <property type="protein sequence ID" value="CAE0724884.1"/>
    <property type="molecule type" value="Transcribed_RNA"/>
</dbReference>
<dbReference type="AlphaFoldDB" id="A0A7S4AST1"/>
<comment type="subcellular location">
    <subcellularLocation>
        <location evidence="2">Endomembrane system</location>
    </subcellularLocation>
    <subcellularLocation>
        <location evidence="1">Membrane</location>
        <topology evidence="1">Multi-pass membrane protein</topology>
    </subcellularLocation>
</comment>
<dbReference type="GO" id="GO:0016020">
    <property type="term" value="C:membrane"/>
    <property type="evidence" value="ECO:0007669"/>
    <property type="project" value="UniProtKB-SubCell"/>
</dbReference>
<feature type="transmembrane region" description="Helical" evidence="9">
    <location>
        <begin position="78"/>
        <end position="101"/>
    </location>
</feature>
<organism evidence="10">
    <name type="scientific">Pseudo-nitzschia australis</name>
    <dbReference type="NCBI Taxonomy" id="44445"/>
    <lineage>
        <taxon>Eukaryota</taxon>
        <taxon>Sar</taxon>
        <taxon>Stramenopiles</taxon>
        <taxon>Ochrophyta</taxon>
        <taxon>Bacillariophyta</taxon>
        <taxon>Bacillariophyceae</taxon>
        <taxon>Bacillariophycidae</taxon>
        <taxon>Bacillariales</taxon>
        <taxon>Bacillariaceae</taxon>
        <taxon>Pseudo-nitzschia</taxon>
    </lineage>
</organism>
<feature type="transmembrane region" description="Helical" evidence="9">
    <location>
        <begin position="146"/>
        <end position="168"/>
    </location>
</feature>
<dbReference type="GO" id="GO:0012505">
    <property type="term" value="C:endomembrane system"/>
    <property type="evidence" value="ECO:0007669"/>
    <property type="project" value="UniProtKB-SubCell"/>
</dbReference>
<dbReference type="InterPro" id="IPR045033">
    <property type="entry name" value="PILS1/3/4/5/7"/>
</dbReference>
<gene>
    <name evidence="10" type="ORF">PAUS00366_LOCUS17641</name>
</gene>
<feature type="transmembrane region" description="Helical" evidence="9">
    <location>
        <begin position="47"/>
        <end position="66"/>
    </location>
</feature>
<evidence type="ECO:0000256" key="4">
    <source>
        <dbReference type="ARBA" id="ARBA00022692"/>
    </source>
</evidence>
<dbReference type="PANTHER" id="PTHR31651:SF33">
    <property type="entry name" value="PROTEIN PIN-LIKES 1"/>
    <property type="match status" value="1"/>
</dbReference>
<evidence type="ECO:0000313" key="10">
    <source>
        <dbReference type="EMBL" id="CAE0724884.1"/>
    </source>
</evidence>
<feature type="transmembrane region" description="Helical" evidence="9">
    <location>
        <begin position="385"/>
        <end position="408"/>
    </location>
</feature>
<evidence type="ECO:0000256" key="5">
    <source>
        <dbReference type="ARBA" id="ARBA00022989"/>
    </source>
</evidence>
<evidence type="ECO:0008006" key="11">
    <source>
        <dbReference type="Google" id="ProtNLM"/>
    </source>
</evidence>
<dbReference type="InterPro" id="IPR004776">
    <property type="entry name" value="Mem_transp_PIN-like"/>
</dbReference>
<keyword evidence="4 9" id="KW-0812">Transmembrane</keyword>
<keyword evidence="3" id="KW-0813">Transport</keyword>
<protein>
    <recommendedName>
        <fullName evidence="11">Auxin efflux carrier</fullName>
    </recommendedName>
</protein>
<reference evidence="10" key="1">
    <citation type="submission" date="2021-01" db="EMBL/GenBank/DDBJ databases">
        <authorList>
            <person name="Corre E."/>
            <person name="Pelletier E."/>
            <person name="Niang G."/>
            <person name="Scheremetjew M."/>
            <person name="Finn R."/>
            <person name="Kale V."/>
            <person name="Holt S."/>
            <person name="Cochrane G."/>
            <person name="Meng A."/>
            <person name="Brown T."/>
            <person name="Cohen L."/>
        </authorList>
    </citation>
    <scope>NUCLEOTIDE SEQUENCE</scope>
    <source>
        <strain evidence="10">10249 10 AB</strain>
    </source>
</reference>
<evidence type="ECO:0000256" key="7">
    <source>
        <dbReference type="ARBA" id="ARBA00025100"/>
    </source>
</evidence>
<comment type="similarity">
    <text evidence="8">Belongs to the auxin efflux carrier (TC 2.A.69.2) family.</text>
</comment>